<dbReference type="AlphaFoldDB" id="A0A0C7KEH5"/>
<dbReference type="EMBL" id="UIXM01000019">
    <property type="protein sequence ID" value="SVS28766.1"/>
    <property type="molecule type" value="Genomic_DNA"/>
</dbReference>
<dbReference type="KEGG" id="kpx:PMK1_b00036"/>
<protein>
    <recommendedName>
        <fullName evidence="7">Phage tail assembly protein</fullName>
    </recommendedName>
</protein>
<dbReference type="EMBL" id="JAAKYD010000019">
    <property type="protein sequence ID" value="NGN74422.1"/>
    <property type="molecule type" value="Genomic_DNA"/>
</dbReference>
<evidence type="ECO:0000313" key="3">
    <source>
        <dbReference type="EMBL" id="SVS28766.1"/>
    </source>
</evidence>
<dbReference type="EMBL" id="UGKQ01000003">
    <property type="protein sequence ID" value="STS78629.1"/>
    <property type="molecule type" value="Genomic_DNA"/>
</dbReference>
<evidence type="ECO:0000313" key="4">
    <source>
        <dbReference type="Proteomes" id="UP000254938"/>
    </source>
</evidence>
<sequence length="105" mass="11717">MTKLLDLDSILPPKKSIKFGGKEYPIVEMTVGLFVSIKQMEDKDLMNMSPVDQVTAYAELVRKVIPSVPDSVLEKLTVQQLQQIFTFAMEVIDEENEKAAGEGAK</sequence>
<reference evidence="1 6" key="3">
    <citation type="submission" date="2020-02" db="EMBL/GenBank/DDBJ databases">
        <title>Klebsiella pneumoniae genome sequencing and assembly.</title>
        <authorList>
            <person name="Starkova P.S."/>
            <person name="Sulyan O.S."/>
            <person name="Likholetova D.V."/>
            <person name="Ageevets V.A."/>
            <person name="Lazareva I.V."/>
            <person name="Sopova J.V."/>
            <person name="Sidorenko S.V."/>
        </authorList>
    </citation>
    <scope>NUCLEOTIDE SEQUENCE [LARGE SCALE GENOMIC DNA]</scope>
    <source>
        <strain evidence="1 6">2429</strain>
    </source>
</reference>
<evidence type="ECO:0000313" key="2">
    <source>
        <dbReference type="EMBL" id="STS78629.1"/>
    </source>
</evidence>
<evidence type="ECO:0000313" key="6">
    <source>
        <dbReference type="Proteomes" id="UP000479475"/>
    </source>
</evidence>
<name>A0A0C7KEH5_KLEPN</name>
<dbReference type="Proteomes" id="UP000259497">
    <property type="component" value="Unassembled WGS sequence"/>
</dbReference>
<organism evidence="1 6">
    <name type="scientific">Klebsiella pneumoniae</name>
    <dbReference type="NCBI Taxonomy" id="573"/>
    <lineage>
        <taxon>Bacteria</taxon>
        <taxon>Pseudomonadati</taxon>
        <taxon>Pseudomonadota</taxon>
        <taxon>Gammaproteobacteria</taxon>
        <taxon>Enterobacterales</taxon>
        <taxon>Enterobacteriaceae</taxon>
        <taxon>Klebsiella/Raoultella group</taxon>
        <taxon>Klebsiella</taxon>
        <taxon>Klebsiella pneumoniae complex</taxon>
    </lineage>
</organism>
<dbReference type="RefSeq" id="WP_004109835.1">
    <property type="nucleotide sequence ID" value="NZ_AP023149.1"/>
</dbReference>
<gene>
    <name evidence="1" type="ORF">G4V31_20125</name>
    <name evidence="2" type="ORF">NCTC9140_00263</name>
    <name evidence="3" type="ORF">SAMEA3649733_04516</name>
</gene>
<evidence type="ECO:0000313" key="5">
    <source>
        <dbReference type="Proteomes" id="UP000259497"/>
    </source>
</evidence>
<evidence type="ECO:0008006" key="7">
    <source>
        <dbReference type="Google" id="ProtNLM"/>
    </source>
</evidence>
<evidence type="ECO:0000313" key="1">
    <source>
        <dbReference type="EMBL" id="NGN74422.1"/>
    </source>
</evidence>
<dbReference type="Proteomes" id="UP000254938">
    <property type="component" value="Unassembled WGS sequence"/>
</dbReference>
<reference evidence="2 4" key="1">
    <citation type="submission" date="2018-06" db="EMBL/GenBank/DDBJ databases">
        <authorList>
            <consortium name="Pathogen Informatics"/>
            <person name="Doyle S."/>
        </authorList>
    </citation>
    <scope>NUCLEOTIDE SEQUENCE [LARGE SCALE GENOMIC DNA]</scope>
    <source>
        <strain evidence="2 4">NCTC9140</strain>
    </source>
</reference>
<proteinExistence type="predicted"/>
<dbReference type="Proteomes" id="UP000479475">
    <property type="component" value="Unassembled WGS sequence"/>
</dbReference>
<reference evidence="3 5" key="2">
    <citation type="submission" date="2018-08" db="EMBL/GenBank/DDBJ databases">
        <authorList>
            <consortium name="Pathogen Informatics"/>
        </authorList>
    </citation>
    <scope>NUCLEOTIDE SEQUENCE [LARGE SCALE GENOMIC DNA]</scope>
    <source>
        <strain evidence="3 5">EuSCAPE_GR114</strain>
    </source>
</reference>
<accession>A0A0C7KEH5</accession>